<feature type="coiled-coil region" evidence="1">
    <location>
        <begin position="456"/>
        <end position="612"/>
    </location>
</feature>
<comment type="caution">
    <text evidence="2">The sequence shown here is derived from an EMBL/GenBank/DDBJ whole genome shotgun (WGS) entry which is preliminary data.</text>
</comment>
<dbReference type="EMBL" id="AKCR02000002">
    <property type="protein sequence ID" value="PKK33501.1"/>
    <property type="molecule type" value="Genomic_DNA"/>
</dbReference>
<dbReference type="AlphaFoldDB" id="A0A2I0MUZ6"/>
<proteinExistence type="predicted"/>
<keyword evidence="3" id="KW-1185">Reference proteome</keyword>
<feature type="coiled-coil region" evidence="1">
    <location>
        <begin position="219"/>
        <end position="274"/>
    </location>
</feature>
<sequence length="681" mass="78527">MNRYRAAAETAQSELAALSVKYDCAQSEILELRSRIVSKEASFQELKAEAESYKENNARQMSRLLSLQTRIQEMEEEACVLTSSKNQAEVTAQAVSKENWELKEKLHEQNAKLNKYLNQCEESMTQASKISRKYEEFLTQLSGFLDADIREKEKPQEYLTSKVSEIRKENLTLKDQVAALQEATNVHEMESKASRETIMRLVSEVSKEQQKAAGYYQNMEKLSKDLDSAIIRKESLEMEIRNLQDKLTDNQKDLDALKQELHNLKKSSSELDGSLKSSREEARTAQSSLVAFKEQIAALLGRRSAIVKPSEKAILERIQEINCKEESKEIMVSQLETQIAKLTEALENQTRLYQEALKRSRKAEKCSETFQDQLKQLEDELLSVDLIQDGLKLEKQKYLKFLEQLNEKMKLDNLATEVGFDMNLDAILARVEQLVKLEGDAVIENKTVAYSLRRKLKTQKEKLESKELHMNLLRQKITQLEEEKQVRTALAVERDEANLTVRKLHKMIERLQKQLDLAKETNTDLKAKLSETNELKIKTLEQSRTIEELSKSQGKLERMKEKTEEQLTCVKSELLLKERKATEDKEKAKNMLEAVTSEIKVLKTTLAELAKRERQLADFREVVSQMLGLDIASLALPDYEIITRLEGLIHSHHHHYFPCIFLQDVAKAPGEHSQRNMRLLH</sequence>
<evidence type="ECO:0000313" key="3">
    <source>
        <dbReference type="Proteomes" id="UP000053872"/>
    </source>
</evidence>
<keyword evidence="1" id="KW-0175">Coiled coil</keyword>
<feature type="coiled-coil region" evidence="1">
    <location>
        <begin position="1"/>
        <end position="126"/>
    </location>
</feature>
<evidence type="ECO:0000256" key="1">
    <source>
        <dbReference type="SAM" id="Coils"/>
    </source>
</evidence>
<dbReference type="PANTHER" id="PTHR18863:SF4">
    <property type="entry name" value="COILED-COIL DOMAIN-CONTAINING PROTEIN 170"/>
    <property type="match status" value="1"/>
</dbReference>
<reference evidence="2 3" key="1">
    <citation type="journal article" date="2013" name="Science">
        <title>Genomic diversity and evolution of the head crest in the rock pigeon.</title>
        <authorList>
            <person name="Shapiro M.D."/>
            <person name="Kronenberg Z."/>
            <person name="Li C."/>
            <person name="Domyan E.T."/>
            <person name="Pan H."/>
            <person name="Campbell M."/>
            <person name="Tan H."/>
            <person name="Huff C.D."/>
            <person name="Hu H."/>
            <person name="Vickrey A.I."/>
            <person name="Nielsen S.C."/>
            <person name="Stringham S.A."/>
            <person name="Hu H."/>
            <person name="Willerslev E."/>
            <person name="Gilbert M.T."/>
            <person name="Yandell M."/>
            <person name="Zhang G."/>
            <person name="Wang J."/>
        </authorList>
    </citation>
    <scope>NUCLEOTIDE SEQUENCE [LARGE SCALE GENOMIC DNA]</scope>
    <source>
        <tissue evidence="2">Blood</tissue>
    </source>
</reference>
<dbReference type="InterPro" id="IPR039139">
    <property type="entry name" value="CCDC170-like"/>
</dbReference>
<dbReference type="SUPFAM" id="SSF57997">
    <property type="entry name" value="Tropomyosin"/>
    <property type="match status" value="1"/>
</dbReference>
<gene>
    <name evidence="2" type="primary">CCDC170</name>
    <name evidence="2" type="ORF">A306_00000664</name>
</gene>
<organism evidence="2 3">
    <name type="scientific">Columba livia</name>
    <name type="common">Rock dove</name>
    <dbReference type="NCBI Taxonomy" id="8932"/>
    <lineage>
        <taxon>Eukaryota</taxon>
        <taxon>Metazoa</taxon>
        <taxon>Chordata</taxon>
        <taxon>Craniata</taxon>
        <taxon>Vertebrata</taxon>
        <taxon>Euteleostomi</taxon>
        <taxon>Archelosauria</taxon>
        <taxon>Archosauria</taxon>
        <taxon>Dinosauria</taxon>
        <taxon>Saurischia</taxon>
        <taxon>Theropoda</taxon>
        <taxon>Coelurosauria</taxon>
        <taxon>Aves</taxon>
        <taxon>Neognathae</taxon>
        <taxon>Neoaves</taxon>
        <taxon>Columbimorphae</taxon>
        <taxon>Columbiformes</taxon>
        <taxon>Columbidae</taxon>
        <taxon>Columba</taxon>
    </lineage>
</organism>
<name>A0A2I0MUZ6_COLLI</name>
<evidence type="ECO:0000313" key="2">
    <source>
        <dbReference type="EMBL" id="PKK33501.1"/>
    </source>
</evidence>
<dbReference type="Gene3D" id="1.10.287.1490">
    <property type="match status" value="1"/>
</dbReference>
<dbReference type="Proteomes" id="UP000053872">
    <property type="component" value="Unassembled WGS sequence"/>
</dbReference>
<feature type="coiled-coil region" evidence="1">
    <location>
        <begin position="325"/>
        <end position="380"/>
    </location>
</feature>
<dbReference type="PANTHER" id="PTHR18863">
    <property type="entry name" value="TSEC-2-RELATED"/>
    <property type="match status" value="1"/>
</dbReference>
<accession>A0A2I0MUZ6</accession>
<protein>
    <submittedName>
        <fullName evidence="2">Coiled-coil domain containing 170, transcript variant X1</fullName>
    </submittedName>
</protein>